<feature type="chain" id="PRO_5004932915" evidence="1">
    <location>
        <begin position="21"/>
        <end position="288"/>
    </location>
</feature>
<proteinExistence type="predicted"/>
<dbReference type="AlphaFoldDB" id="W9XLH4"/>
<feature type="signal peptide" evidence="1">
    <location>
        <begin position="1"/>
        <end position="20"/>
    </location>
</feature>
<dbReference type="GeneID" id="19189745"/>
<accession>W9XLH4</accession>
<keyword evidence="3" id="KW-1185">Reference proteome</keyword>
<dbReference type="Proteomes" id="UP000019471">
    <property type="component" value="Unassembled WGS sequence"/>
</dbReference>
<evidence type="ECO:0000313" key="3">
    <source>
        <dbReference type="Proteomes" id="UP000019471"/>
    </source>
</evidence>
<name>W9XLH4_9EURO</name>
<gene>
    <name evidence="2" type="ORF">A1O5_05025</name>
</gene>
<dbReference type="EMBL" id="AMGX01000007">
    <property type="protein sequence ID" value="EXJ71219.1"/>
    <property type="molecule type" value="Genomic_DNA"/>
</dbReference>
<evidence type="ECO:0000256" key="1">
    <source>
        <dbReference type="SAM" id="SignalP"/>
    </source>
</evidence>
<reference evidence="2 3" key="1">
    <citation type="submission" date="2013-03" db="EMBL/GenBank/DDBJ databases">
        <title>The Genome Sequence of Cladophialophora psammophila CBS 110553.</title>
        <authorList>
            <consortium name="The Broad Institute Genomics Platform"/>
            <person name="Cuomo C."/>
            <person name="de Hoog S."/>
            <person name="Gorbushina A."/>
            <person name="Walker B."/>
            <person name="Young S.K."/>
            <person name="Zeng Q."/>
            <person name="Gargeya S."/>
            <person name="Fitzgerald M."/>
            <person name="Haas B."/>
            <person name="Abouelleil A."/>
            <person name="Allen A.W."/>
            <person name="Alvarado L."/>
            <person name="Arachchi H.M."/>
            <person name="Berlin A.M."/>
            <person name="Chapman S.B."/>
            <person name="Gainer-Dewar J."/>
            <person name="Goldberg J."/>
            <person name="Griggs A."/>
            <person name="Gujja S."/>
            <person name="Hansen M."/>
            <person name="Howarth C."/>
            <person name="Imamovic A."/>
            <person name="Ireland A."/>
            <person name="Larimer J."/>
            <person name="McCowan C."/>
            <person name="Murphy C."/>
            <person name="Pearson M."/>
            <person name="Poon T.W."/>
            <person name="Priest M."/>
            <person name="Roberts A."/>
            <person name="Saif S."/>
            <person name="Shea T."/>
            <person name="Sisk P."/>
            <person name="Sykes S."/>
            <person name="Wortman J."/>
            <person name="Nusbaum C."/>
            <person name="Birren B."/>
        </authorList>
    </citation>
    <scope>NUCLEOTIDE SEQUENCE [LARGE SCALE GENOMIC DNA]</scope>
    <source>
        <strain evidence="2 3">CBS 110553</strain>
    </source>
</reference>
<dbReference type="HOGENOM" id="CLU_897146_0_0_1"/>
<evidence type="ECO:0000313" key="2">
    <source>
        <dbReference type="EMBL" id="EXJ71219.1"/>
    </source>
</evidence>
<dbReference type="RefSeq" id="XP_007743818.1">
    <property type="nucleotide sequence ID" value="XM_007745628.1"/>
</dbReference>
<organism evidence="2 3">
    <name type="scientific">Cladophialophora psammophila CBS 110553</name>
    <dbReference type="NCBI Taxonomy" id="1182543"/>
    <lineage>
        <taxon>Eukaryota</taxon>
        <taxon>Fungi</taxon>
        <taxon>Dikarya</taxon>
        <taxon>Ascomycota</taxon>
        <taxon>Pezizomycotina</taxon>
        <taxon>Eurotiomycetes</taxon>
        <taxon>Chaetothyriomycetidae</taxon>
        <taxon>Chaetothyriales</taxon>
        <taxon>Herpotrichiellaceae</taxon>
        <taxon>Cladophialophora</taxon>
    </lineage>
</organism>
<protein>
    <submittedName>
        <fullName evidence="2">Uncharacterized protein</fullName>
    </submittedName>
</protein>
<keyword evidence="1" id="KW-0732">Signal</keyword>
<dbReference type="OrthoDB" id="10372751at2759"/>
<comment type="caution">
    <text evidence="2">The sequence shown here is derived from an EMBL/GenBank/DDBJ whole genome shotgun (WGS) entry which is preliminary data.</text>
</comment>
<sequence length="288" mass="30922">MKTEIFISYLAGILFSQAFAAPLARTEPGHQADAQALAFVNDATPVAKGLAPTPVGTSIVKRASAHDSVWHEPFHIAAAPVDTHVAKRAAGNDPILNQLFRIATPLADTPVDKRAANDNPINQPLRISALTDTPIVRRAVEDGNNLPQDGSNIGMHDSGFYAIYLTESADDAREPAPIAKRDVILPVASVDAQNVEEMVAGRVSKRDDALLPFAYPYEENAAEMANPRISRRNSGLVPLTFTNEKAAKEMTNSHIAKRDDILSPSVFAFAYVQAAEEPSDGSTASNMI</sequence>